<dbReference type="EMBL" id="QHLZ01000005">
    <property type="protein sequence ID" value="PXA65421.1"/>
    <property type="molecule type" value="Genomic_DNA"/>
</dbReference>
<comment type="catalytic activity">
    <reaction evidence="8">
        <text>L-seryl-[protein] + ATP = O-phospho-L-seryl-[protein] + ADP + H(+)</text>
        <dbReference type="Rhea" id="RHEA:17989"/>
        <dbReference type="Rhea" id="RHEA-COMP:9863"/>
        <dbReference type="Rhea" id="RHEA-COMP:11604"/>
        <dbReference type="ChEBI" id="CHEBI:15378"/>
        <dbReference type="ChEBI" id="CHEBI:29999"/>
        <dbReference type="ChEBI" id="CHEBI:30616"/>
        <dbReference type="ChEBI" id="CHEBI:83421"/>
        <dbReference type="ChEBI" id="CHEBI:456216"/>
        <dbReference type="EC" id="2.7.11.1"/>
    </reaction>
</comment>
<dbReference type="Gene3D" id="3.30.200.20">
    <property type="entry name" value="Phosphorylase Kinase, domain 1"/>
    <property type="match status" value="1"/>
</dbReference>
<feature type="region of interest" description="Disordered" evidence="9">
    <location>
        <begin position="373"/>
        <end position="419"/>
    </location>
</feature>
<dbReference type="Pfam" id="PF03793">
    <property type="entry name" value="PASTA"/>
    <property type="match status" value="4"/>
</dbReference>
<evidence type="ECO:0000256" key="10">
    <source>
        <dbReference type="SAM" id="Phobius"/>
    </source>
</evidence>
<dbReference type="SMART" id="SM00220">
    <property type="entry name" value="S_TKc"/>
    <property type="match status" value="1"/>
</dbReference>
<protein>
    <recommendedName>
        <fullName evidence="1">non-specific serine/threonine protein kinase</fullName>
        <ecNumber evidence="1">2.7.11.1</ecNumber>
    </recommendedName>
</protein>
<dbReference type="PROSITE" id="PS51178">
    <property type="entry name" value="PASTA"/>
    <property type="match status" value="4"/>
</dbReference>
<dbReference type="GO" id="GO:0004674">
    <property type="term" value="F:protein serine/threonine kinase activity"/>
    <property type="evidence" value="ECO:0007669"/>
    <property type="project" value="UniProtKB-KW"/>
</dbReference>
<comment type="catalytic activity">
    <reaction evidence="7">
        <text>L-threonyl-[protein] + ATP = O-phospho-L-threonyl-[protein] + ADP + H(+)</text>
        <dbReference type="Rhea" id="RHEA:46608"/>
        <dbReference type="Rhea" id="RHEA-COMP:11060"/>
        <dbReference type="Rhea" id="RHEA-COMP:11605"/>
        <dbReference type="ChEBI" id="CHEBI:15378"/>
        <dbReference type="ChEBI" id="CHEBI:30013"/>
        <dbReference type="ChEBI" id="CHEBI:30616"/>
        <dbReference type="ChEBI" id="CHEBI:61977"/>
        <dbReference type="ChEBI" id="CHEBI:456216"/>
        <dbReference type="EC" id="2.7.11.1"/>
    </reaction>
</comment>
<evidence type="ECO:0000313" key="12">
    <source>
        <dbReference type="Proteomes" id="UP000246303"/>
    </source>
</evidence>
<evidence type="ECO:0000313" key="11">
    <source>
        <dbReference type="EMBL" id="PXA65421.1"/>
    </source>
</evidence>
<feature type="transmembrane region" description="Helical" evidence="10">
    <location>
        <begin position="428"/>
        <end position="449"/>
    </location>
</feature>
<keyword evidence="4" id="KW-0547">Nucleotide-binding</keyword>
<keyword evidence="10" id="KW-0472">Membrane</keyword>
<organism evidence="11 12">
    <name type="scientific">Arthrobacter psychrochitiniphilus</name>
    <dbReference type="NCBI Taxonomy" id="291045"/>
    <lineage>
        <taxon>Bacteria</taxon>
        <taxon>Bacillati</taxon>
        <taxon>Actinomycetota</taxon>
        <taxon>Actinomycetes</taxon>
        <taxon>Micrococcales</taxon>
        <taxon>Micrococcaceae</taxon>
        <taxon>Arthrobacter</taxon>
    </lineage>
</organism>
<feature type="compositionally biased region" description="Low complexity" evidence="9">
    <location>
        <begin position="400"/>
        <end position="413"/>
    </location>
</feature>
<evidence type="ECO:0000256" key="2">
    <source>
        <dbReference type="ARBA" id="ARBA00022527"/>
    </source>
</evidence>
<evidence type="ECO:0000256" key="4">
    <source>
        <dbReference type="ARBA" id="ARBA00022741"/>
    </source>
</evidence>
<dbReference type="CDD" id="cd06577">
    <property type="entry name" value="PASTA_pknB"/>
    <property type="match status" value="4"/>
</dbReference>
<proteinExistence type="predicted"/>
<evidence type="ECO:0000256" key="8">
    <source>
        <dbReference type="ARBA" id="ARBA00048679"/>
    </source>
</evidence>
<evidence type="ECO:0000256" key="7">
    <source>
        <dbReference type="ARBA" id="ARBA00047899"/>
    </source>
</evidence>
<dbReference type="PANTHER" id="PTHR43289:SF34">
    <property type="entry name" value="SERINE_THREONINE-PROTEIN KINASE YBDM-RELATED"/>
    <property type="match status" value="1"/>
</dbReference>
<evidence type="ECO:0000256" key="3">
    <source>
        <dbReference type="ARBA" id="ARBA00022679"/>
    </source>
</evidence>
<dbReference type="SUPFAM" id="SSF56112">
    <property type="entry name" value="Protein kinase-like (PK-like)"/>
    <property type="match status" value="1"/>
</dbReference>
<keyword evidence="10" id="KW-1133">Transmembrane helix</keyword>
<dbReference type="InterPro" id="IPR005543">
    <property type="entry name" value="PASTA_dom"/>
</dbReference>
<comment type="caution">
    <text evidence="11">The sequence shown here is derived from an EMBL/GenBank/DDBJ whole genome shotgun (WGS) entry which is preliminary data.</text>
</comment>
<dbReference type="CDD" id="cd14014">
    <property type="entry name" value="STKc_PknB_like"/>
    <property type="match status" value="1"/>
</dbReference>
<gene>
    <name evidence="11" type="ORF">CVS29_09135</name>
</gene>
<keyword evidence="2 11" id="KW-0723">Serine/threonine-protein kinase</keyword>
<dbReference type="PANTHER" id="PTHR43289">
    <property type="entry name" value="MITOGEN-ACTIVATED PROTEIN KINASE KINASE KINASE 20-RELATED"/>
    <property type="match status" value="1"/>
</dbReference>
<evidence type="ECO:0000256" key="6">
    <source>
        <dbReference type="ARBA" id="ARBA00022840"/>
    </source>
</evidence>
<dbReference type="InterPro" id="IPR008271">
    <property type="entry name" value="Ser/Thr_kinase_AS"/>
</dbReference>
<dbReference type="SMART" id="SM00740">
    <property type="entry name" value="PASTA"/>
    <property type="match status" value="4"/>
</dbReference>
<dbReference type="RefSeq" id="WP_110106030.1">
    <property type="nucleotide sequence ID" value="NZ_JACBZZ010000001.1"/>
</dbReference>
<dbReference type="FunFam" id="1.10.510.10:FF:000021">
    <property type="entry name" value="Serine/threonine protein kinase"/>
    <property type="match status" value="1"/>
</dbReference>
<accession>A0A2V3DQX1</accession>
<keyword evidence="10" id="KW-0812">Transmembrane</keyword>
<sequence>MHDDSPDPLVGSTVDERYLVLSKVAHGGMSTVYLAKDLRLNRNIALKILHPHLATDNAFIARLSREAQSAASLSHPHVVQIHDHGVGPQHAYLVFEFIDGYTLRDVIEKNGALTPRLALNFLDPVVEGLAAAHNAGLVHRDVKPENVLISRQGWVKIGDFGLSRAVTNSTNTGALFGTVGYIAPELARGEGGDARSDIYSAGVMLYELLTGHQPFRATIPVAVVMSHLQEQMPAPSEDVPGLPPVMDELVRYMTEKDPDHRPANGGALLEDLRHIRATLSPAELDFGTGTAPSIPLFAEHPTIALGQANTTVLAVPNFPTSELPRSPRLYVEDPHAEQYAATRPEHLQDQHLQDQYDAGHSLTAAIPTFAPGLGASSAPGSDETLQGGGTPSAPLSKRQASAAAKAKTKAAATPQKNLGPKHPLRRSLLWIMLVLVLIVLTAGAGWFLAMGPGALATIPEVGNKSVEQALTVLHGEGFETTSTTDVHDEKVAAGFVIATDPGAGSSQRKFSHVTVQVSIGPVLYVVPKLTGQPKDSAAKSLADAKLSMGTLTEEFNENVAAGVVLKQDPGAGKEFRANTKVNLVLSKGPKPIPVPTVVNKSQGDAVTALSAVGLVAVIAPEQVFSRTVPAGSVVTASPDSGTLTAGGKVTLTISKGPRMIQVPNLVGKQVDVATKELKDLGFEVNVENFLGGFFGTVRIQTPEGGLAPEGSTIVLKVV</sequence>
<evidence type="ECO:0000256" key="5">
    <source>
        <dbReference type="ARBA" id="ARBA00022777"/>
    </source>
</evidence>
<evidence type="ECO:0000256" key="9">
    <source>
        <dbReference type="SAM" id="MobiDB-lite"/>
    </source>
</evidence>
<name>A0A2V3DQX1_9MICC</name>
<dbReference type="Gene3D" id="3.30.10.20">
    <property type="match status" value="4"/>
</dbReference>
<dbReference type="AlphaFoldDB" id="A0A2V3DQX1"/>
<dbReference type="Pfam" id="PF00069">
    <property type="entry name" value="Pkinase"/>
    <property type="match status" value="1"/>
</dbReference>
<dbReference type="Proteomes" id="UP000246303">
    <property type="component" value="Unassembled WGS sequence"/>
</dbReference>
<dbReference type="PROSITE" id="PS00108">
    <property type="entry name" value="PROTEIN_KINASE_ST"/>
    <property type="match status" value="1"/>
</dbReference>
<dbReference type="Gene3D" id="1.10.510.10">
    <property type="entry name" value="Transferase(Phosphotransferase) domain 1"/>
    <property type="match status" value="1"/>
</dbReference>
<keyword evidence="6" id="KW-0067">ATP-binding</keyword>
<dbReference type="InterPro" id="IPR000719">
    <property type="entry name" value="Prot_kinase_dom"/>
</dbReference>
<keyword evidence="5 11" id="KW-0418">Kinase</keyword>
<dbReference type="EC" id="2.7.11.1" evidence="1"/>
<keyword evidence="3" id="KW-0808">Transferase</keyword>
<evidence type="ECO:0000256" key="1">
    <source>
        <dbReference type="ARBA" id="ARBA00012513"/>
    </source>
</evidence>
<reference evidence="11 12" key="1">
    <citation type="submission" date="2018-05" db="EMBL/GenBank/DDBJ databases">
        <title>Genetic diversity of glacier-inhabiting Cryobacterium bacteria in China and description of Cryobacterium mengkeensis sp. nov. and Arthrobacter glacialis sp. nov.</title>
        <authorList>
            <person name="Liu Q."/>
            <person name="Xin Y.-H."/>
        </authorList>
    </citation>
    <scope>NUCLEOTIDE SEQUENCE [LARGE SCALE GENOMIC DNA]</scope>
    <source>
        <strain evidence="11 12">GP3</strain>
    </source>
</reference>
<keyword evidence="12" id="KW-1185">Reference proteome</keyword>
<dbReference type="PROSITE" id="PS50011">
    <property type="entry name" value="PROTEIN_KINASE_DOM"/>
    <property type="match status" value="1"/>
</dbReference>
<dbReference type="InterPro" id="IPR011009">
    <property type="entry name" value="Kinase-like_dom_sf"/>
</dbReference>
<dbReference type="GO" id="GO:0005524">
    <property type="term" value="F:ATP binding"/>
    <property type="evidence" value="ECO:0007669"/>
    <property type="project" value="UniProtKB-KW"/>
</dbReference>
<dbReference type="OrthoDB" id="9762169at2"/>